<dbReference type="GO" id="GO:0004322">
    <property type="term" value="F:ferroxidase activity"/>
    <property type="evidence" value="ECO:0007669"/>
    <property type="project" value="TreeGrafter"/>
</dbReference>
<dbReference type="InterPro" id="IPR008331">
    <property type="entry name" value="Ferritin_DPS_dom"/>
</dbReference>
<comment type="caution">
    <text evidence="8">The sequence shown here is derived from an EMBL/GenBank/DDBJ whole genome shotgun (WGS) entry which is preliminary data.</text>
</comment>
<dbReference type="Gene3D" id="1.20.1260.10">
    <property type="match status" value="1"/>
</dbReference>
<evidence type="ECO:0000313" key="9">
    <source>
        <dbReference type="Proteomes" id="UP000469325"/>
    </source>
</evidence>
<dbReference type="EMBL" id="VUNC01000004">
    <property type="protein sequence ID" value="MST72695.1"/>
    <property type="molecule type" value="Genomic_DNA"/>
</dbReference>
<sequence>MALDGKVADLLNTQINKELYSAYLYLTFADYYDERGLKGFANWYMIQVQEEVAHAKILRRYLLDNDVNVKMLAIAEPDKTFSSDLEPLQAGLEHERYITSCINECYAAAYDVHDFKTMQLLDWFVKEQGEEETNASDMVKNMELFGSDPKGLYDLDREYQARTFVAPTMPM</sequence>
<protein>
    <recommendedName>
        <fullName evidence="6">Ferritin</fullName>
    </recommendedName>
</protein>
<dbReference type="PANTHER" id="PTHR11431:SF127">
    <property type="entry name" value="BACTERIAL NON-HEME FERRITIN"/>
    <property type="match status" value="1"/>
</dbReference>
<feature type="binding site" evidence="5">
    <location>
        <position position="51"/>
    </location>
    <ligand>
        <name>Fe cation</name>
        <dbReference type="ChEBI" id="CHEBI:24875"/>
        <label>1</label>
    </ligand>
</feature>
<dbReference type="GO" id="GO:0008198">
    <property type="term" value="F:ferrous iron binding"/>
    <property type="evidence" value="ECO:0007669"/>
    <property type="project" value="TreeGrafter"/>
</dbReference>
<dbReference type="AlphaFoldDB" id="A0A6N7XRF9"/>
<dbReference type="InterPro" id="IPR009040">
    <property type="entry name" value="Ferritin-like_diiron"/>
</dbReference>
<dbReference type="PANTHER" id="PTHR11431">
    <property type="entry name" value="FERRITIN"/>
    <property type="match status" value="1"/>
</dbReference>
<evidence type="ECO:0000313" key="8">
    <source>
        <dbReference type="EMBL" id="MST72695.1"/>
    </source>
</evidence>
<dbReference type="GO" id="GO:0005829">
    <property type="term" value="C:cytosol"/>
    <property type="evidence" value="ECO:0007669"/>
    <property type="project" value="TreeGrafter"/>
</dbReference>
<feature type="binding site" evidence="5">
    <location>
        <position position="54"/>
    </location>
    <ligand>
        <name>Fe cation</name>
        <dbReference type="ChEBI" id="CHEBI:24875"/>
        <label>1</label>
    </ligand>
</feature>
<dbReference type="GO" id="GO:0008199">
    <property type="term" value="F:ferric iron binding"/>
    <property type="evidence" value="ECO:0007669"/>
    <property type="project" value="InterPro"/>
</dbReference>
<evidence type="ECO:0000256" key="4">
    <source>
        <dbReference type="ARBA" id="ARBA00023004"/>
    </source>
</evidence>
<evidence type="ECO:0000259" key="7">
    <source>
        <dbReference type="PROSITE" id="PS50905"/>
    </source>
</evidence>
<dbReference type="GO" id="GO:0006879">
    <property type="term" value="P:intracellular iron ion homeostasis"/>
    <property type="evidence" value="ECO:0007669"/>
    <property type="project" value="UniProtKB-KW"/>
</dbReference>
<evidence type="ECO:0000256" key="6">
    <source>
        <dbReference type="RuleBase" id="RU361145"/>
    </source>
</evidence>
<proteinExistence type="predicted"/>
<dbReference type="CDD" id="cd01055">
    <property type="entry name" value="Nonheme_Ferritin"/>
    <property type="match status" value="1"/>
</dbReference>
<dbReference type="PROSITE" id="PS50905">
    <property type="entry name" value="FERRITIN_LIKE"/>
    <property type="match status" value="1"/>
</dbReference>
<feature type="binding site" evidence="5">
    <location>
        <position position="18"/>
    </location>
    <ligand>
        <name>Fe cation</name>
        <dbReference type="ChEBI" id="CHEBI:24875"/>
        <label>1</label>
    </ligand>
</feature>
<dbReference type="Pfam" id="PF00210">
    <property type="entry name" value="Ferritin"/>
    <property type="match status" value="1"/>
</dbReference>
<feature type="binding site" evidence="5">
    <location>
        <position position="128"/>
    </location>
    <ligand>
        <name>Fe cation</name>
        <dbReference type="ChEBI" id="CHEBI:24875"/>
        <label>1</label>
    </ligand>
</feature>
<gene>
    <name evidence="8" type="ORF">FYJ68_06200</name>
</gene>
<name>A0A6N7XRF9_9ACTN</name>
<keyword evidence="4 5" id="KW-0408">Iron</keyword>
<feature type="binding site" evidence="5">
    <location>
        <position position="95"/>
    </location>
    <ligand>
        <name>Fe cation</name>
        <dbReference type="ChEBI" id="CHEBI:24875"/>
        <label>1</label>
    </ligand>
</feature>
<evidence type="ECO:0000256" key="3">
    <source>
        <dbReference type="ARBA" id="ARBA00023002"/>
    </source>
</evidence>
<dbReference type="InterPro" id="IPR001519">
    <property type="entry name" value="Ferritin"/>
</dbReference>
<dbReference type="InterPro" id="IPR041719">
    <property type="entry name" value="Ferritin_prok"/>
</dbReference>
<dbReference type="GO" id="GO:0006826">
    <property type="term" value="P:iron ion transport"/>
    <property type="evidence" value="ECO:0007669"/>
    <property type="project" value="InterPro"/>
</dbReference>
<dbReference type="InterPro" id="IPR009078">
    <property type="entry name" value="Ferritin-like_SF"/>
</dbReference>
<evidence type="ECO:0000256" key="2">
    <source>
        <dbReference type="ARBA" id="ARBA00022723"/>
    </source>
</evidence>
<dbReference type="RefSeq" id="WP_154435090.1">
    <property type="nucleotide sequence ID" value="NZ_VUNC01000004.1"/>
</dbReference>
<keyword evidence="2 5" id="KW-0479">Metal-binding</keyword>
<dbReference type="SUPFAM" id="SSF47240">
    <property type="entry name" value="Ferritin-like"/>
    <property type="match status" value="1"/>
</dbReference>
<reference evidence="8 9" key="1">
    <citation type="submission" date="2019-08" db="EMBL/GenBank/DDBJ databases">
        <title>In-depth cultivation of the pig gut microbiome towards novel bacterial diversity and tailored functional studies.</title>
        <authorList>
            <person name="Wylensek D."/>
            <person name="Hitch T.C.A."/>
            <person name="Clavel T."/>
        </authorList>
    </citation>
    <scope>NUCLEOTIDE SEQUENCE [LARGE SCALE GENOMIC DNA]</scope>
    <source>
        <strain evidence="8 9">CA-Schmier-601-WT-1</strain>
    </source>
</reference>
<organism evidence="8 9">
    <name type="scientific">Olsenella porci</name>
    <dbReference type="NCBI Taxonomy" id="2652279"/>
    <lineage>
        <taxon>Bacteria</taxon>
        <taxon>Bacillati</taxon>
        <taxon>Actinomycetota</taxon>
        <taxon>Coriobacteriia</taxon>
        <taxon>Coriobacteriales</taxon>
        <taxon>Atopobiaceae</taxon>
        <taxon>Olsenella</taxon>
    </lineage>
</organism>
<keyword evidence="1 6" id="KW-0409">Iron storage</keyword>
<dbReference type="InterPro" id="IPR012347">
    <property type="entry name" value="Ferritin-like"/>
</dbReference>
<evidence type="ECO:0000256" key="1">
    <source>
        <dbReference type="ARBA" id="ARBA00022434"/>
    </source>
</evidence>
<accession>A0A6N7XRF9</accession>
<evidence type="ECO:0000256" key="5">
    <source>
        <dbReference type="PIRSR" id="PIRSR601519-1"/>
    </source>
</evidence>
<keyword evidence="3" id="KW-0560">Oxidoreductase</keyword>
<keyword evidence="9" id="KW-1185">Reference proteome</keyword>
<feature type="domain" description="Ferritin-like diiron" evidence="7">
    <location>
        <begin position="1"/>
        <end position="146"/>
    </location>
</feature>
<dbReference type="Proteomes" id="UP000469325">
    <property type="component" value="Unassembled WGS sequence"/>
</dbReference>